<name>A0A7I9W4M7_MYCAG</name>
<evidence type="ECO:0000313" key="2">
    <source>
        <dbReference type="Proteomes" id="UP000465302"/>
    </source>
</evidence>
<comment type="caution">
    <text evidence="1">The sequence shown here is derived from an EMBL/GenBank/DDBJ whole genome shotgun (WGS) entry which is preliminary data.</text>
</comment>
<reference evidence="1 2" key="1">
    <citation type="journal article" date="2019" name="Emerg. Microbes Infect.">
        <title>Comprehensive subspecies identification of 175 nontuberculous mycobacteria species based on 7547 genomic profiles.</title>
        <authorList>
            <person name="Matsumoto Y."/>
            <person name="Kinjo T."/>
            <person name="Motooka D."/>
            <person name="Nabeya D."/>
            <person name="Jung N."/>
            <person name="Uechi K."/>
            <person name="Horii T."/>
            <person name="Iida T."/>
            <person name="Fujita J."/>
            <person name="Nakamura S."/>
        </authorList>
    </citation>
    <scope>NUCLEOTIDE SEQUENCE [LARGE SCALE GENOMIC DNA]</scope>
    <source>
        <strain evidence="1 2">JCM 6377</strain>
    </source>
</reference>
<evidence type="ECO:0000313" key="1">
    <source>
        <dbReference type="EMBL" id="GFG52641.1"/>
    </source>
</evidence>
<gene>
    <name evidence="1" type="ORF">MAGR_40820</name>
</gene>
<dbReference type="AlphaFoldDB" id="A0A7I9W4M7"/>
<dbReference type="EMBL" id="BLKS01000001">
    <property type="protein sequence ID" value="GFG52641.1"/>
    <property type="molecule type" value="Genomic_DNA"/>
</dbReference>
<dbReference type="Proteomes" id="UP000465302">
    <property type="component" value="Unassembled WGS sequence"/>
</dbReference>
<accession>A0A7I9W4M7</accession>
<proteinExistence type="predicted"/>
<protein>
    <submittedName>
        <fullName evidence="1">Uncharacterized protein</fullName>
    </submittedName>
</protein>
<sequence length="70" mass="7321">MPSAISVAQLMVAPCAESVIWPKSSGPMPSAIEMPCAAAIQISRPMAPRNTIDIWMIAVYASAISPPVPV</sequence>
<organism evidence="1 2">
    <name type="scientific">Mycolicibacterium agri</name>
    <name type="common">Mycobacterium agri</name>
    <dbReference type="NCBI Taxonomy" id="36811"/>
    <lineage>
        <taxon>Bacteria</taxon>
        <taxon>Bacillati</taxon>
        <taxon>Actinomycetota</taxon>
        <taxon>Actinomycetes</taxon>
        <taxon>Mycobacteriales</taxon>
        <taxon>Mycobacteriaceae</taxon>
        <taxon>Mycolicibacterium</taxon>
    </lineage>
</organism>